<keyword evidence="1" id="KW-1133">Transmembrane helix</keyword>
<gene>
    <name evidence="3" type="ORF">ACFFIC_24945</name>
</gene>
<evidence type="ECO:0000313" key="4">
    <source>
        <dbReference type="Proteomes" id="UP001589789"/>
    </source>
</evidence>
<reference evidence="3 4" key="1">
    <citation type="submission" date="2024-09" db="EMBL/GenBank/DDBJ databases">
        <authorList>
            <person name="Sun Q."/>
            <person name="Mori K."/>
        </authorList>
    </citation>
    <scope>NUCLEOTIDE SEQUENCE [LARGE SCALE GENOMIC DNA]</scope>
    <source>
        <strain evidence="3 4">CCM 7468</strain>
    </source>
</reference>
<keyword evidence="4" id="KW-1185">Reference proteome</keyword>
<dbReference type="InterPro" id="IPR025263">
    <property type="entry name" value="YhdP_central"/>
</dbReference>
<name>A0ABV6IZ62_9PROT</name>
<comment type="caution">
    <text evidence="3">The sequence shown here is derived from an EMBL/GenBank/DDBJ whole genome shotgun (WGS) entry which is preliminary data.</text>
</comment>
<organism evidence="3 4">
    <name type="scientific">Muricoccus vinaceus</name>
    <dbReference type="NCBI Taxonomy" id="424704"/>
    <lineage>
        <taxon>Bacteria</taxon>
        <taxon>Pseudomonadati</taxon>
        <taxon>Pseudomonadota</taxon>
        <taxon>Alphaproteobacteria</taxon>
        <taxon>Acetobacterales</taxon>
        <taxon>Roseomonadaceae</taxon>
        <taxon>Muricoccus</taxon>
    </lineage>
</organism>
<feature type="transmembrane region" description="Helical" evidence="1">
    <location>
        <begin position="12"/>
        <end position="43"/>
    </location>
</feature>
<dbReference type="RefSeq" id="WP_377055476.1">
    <property type="nucleotide sequence ID" value="NZ_JBHLVZ010000084.1"/>
</dbReference>
<keyword evidence="1" id="KW-0812">Transmembrane</keyword>
<dbReference type="EMBL" id="JBHLVZ010000084">
    <property type="protein sequence ID" value="MFC0388766.1"/>
    <property type="molecule type" value="Genomic_DNA"/>
</dbReference>
<evidence type="ECO:0000313" key="3">
    <source>
        <dbReference type="EMBL" id="MFC0388766.1"/>
    </source>
</evidence>
<dbReference type="Proteomes" id="UP001589789">
    <property type="component" value="Unassembled WGS sequence"/>
</dbReference>
<sequence>MRRHLGQVGKRFGALALQAVSFLLRLAMLAAILAGVGLAALGWRLAQGPIAIPPIPPVNDAIAARLTGLAPGVRITFGQAWVAWGGWQGGVAAPLRLRLDTLRVVDAQGATRASLEAAEVTLAVPPLLRGVVAPERVVLRDPAVMLRRDEQGELSLDLGVPPEAAVPTEGAPSGEAQSLEAGTQALARALRAPPGDSPLASLRELRVESGLVQVRDDPLRFGWSLDDVNLSITRGSGADAAIGMSGSGALLLAGQEIPVRIIGRAEGEPLVAEAILEIDAVSPPALATALPSLRPLAALEADLGARFSGRYDFSSGEFLGRVEVRTESGHVVAPGRRIPVNAARLVLTGDGRRLRMERLDLTLPAPPRPGARPTRITASARADRDGDLWRGELELGVDALAVVDLDRYWPPGVAENVRSWLVENLTAGTGRDGRWVLKGEVATDFSRPRVTDVSGTLRAEGATVHWLRPIPPLEGADGLITFSLAEVVVQARANRQAGTGLSVPEARVRLFDLDVDAEKAEIEGRVVGPLADVLAVVRNPRLHLFDKRPLELGAAGGSVDARLRVSTPLKKDLRTDEVQVAAQGRLTNGRIADFIRGLPVERADLDVSVDLAGMKLAGTARLGPIPGRLEAQLDFRDGPPSQVTERVRVEGRTEAADLRRLGVDAAPYATGPLNYVAQVERHRSREAEVSVRAELRDTRLSLAPLGYNKQAGVPARAEGVLRFRGDDLVALEGVRVEGPNLDVRGGVAFVRNSDAYGADVLEARVGASRFSGRFASPSSPGEPWDIRLRGAVLDARGLLRERERRGAGGGGEPTALRLDASFDRVLLAEGRELAPVLATLFIDGRGVLRDLRASGRGVRGGGFEAVVVPRGAGRAMEARVDGLGNLLRDLGLFDALDEGRLHMSGEWPGNAPGSPLTGVAELRDFGVREAASIGKLLQALSIYGIPEAARGPGLRFTLANAPFTLTPEALVLREARAVSASLGITVEGRILRQAERFDLRGTIVPSYAVNSALGRIPGIGQLFTSERGGGVFAANFRMLGKLDDPDFQLDPLSILAPGALRGLFTGPSPAGR</sequence>
<evidence type="ECO:0000259" key="2">
    <source>
        <dbReference type="Pfam" id="PF13116"/>
    </source>
</evidence>
<feature type="domain" description="YhdP central" evidence="2">
    <location>
        <begin position="393"/>
        <end position="724"/>
    </location>
</feature>
<protein>
    <submittedName>
        <fullName evidence="3">DUF3971 domain-containing protein</fullName>
    </submittedName>
</protein>
<dbReference type="Pfam" id="PF13116">
    <property type="entry name" value="YhdP"/>
    <property type="match status" value="1"/>
</dbReference>
<evidence type="ECO:0000256" key="1">
    <source>
        <dbReference type="SAM" id="Phobius"/>
    </source>
</evidence>
<proteinExistence type="predicted"/>
<accession>A0ABV6IZ62</accession>
<keyword evidence="1" id="KW-0472">Membrane</keyword>